<comment type="caution">
    <text evidence="1">The sequence shown here is derived from an EMBL/GenBank/DDBJ whole genome shotgun (WGS) entry which is preliminary data.</text>
</comment>
<dbReference type="EMBL" id="CM035434">
    <property type="protein sequence ID" value="KAH7292726.1"/>
    <property type="molecule type" value="Genomic_DNA"/>
</dbReference>
<evidence type="ECO:0000313" key="1">
    <source>
        <dbReference type="EMBL" id="KAH7292726.1"/>
    </source>
</evidence>
<name>A0A8T2R8K6_CERRI</name>
<sequence>MREREREMWRDMPSVCEPRFSEWRRPRDVEMLPTHQSETVAEWLAHAVGPSHIWSSLKRTGRIAIAVRSVKSFTRQYEDYNTHDVKVSVHLLGLICLSAVRESQKIMNDVIAYFVMNRGLLTSPIAV</sequence>
<reference evidence="1" key="1">
    <citation type="submission" date="2021-08" db="EMBL/GenBank/DDBJ databases">
        <title>WGS assembly of Ceratopteris richardii.</title>
        <authorList>
            <person name="Marchant D.B."/>
            <person name="Chen G."/>
            <person name="Jenkins J."/>
            <person name="Shu S."/>
            <person name="Leebens-Mack J."/>
            <person name="Grimwood J."/>
            <person name="Schmutz J."/>
            <person name="Soltis P."/>
            <person name="Soltis D."/>
            <person name="Chen Z.-H."/>
        </authorList>
    </citation>
    <scope>NUCLEOTIDE SEQUENCE</scope>
    <source>
        <strain evidence="1">Whitten #5841</strain>
        <tissue evidence="1">Leaf</tissue>
    </source>
</reference>
<protein>
    <submittedName>
        <fullName evidence="1">Uncharacterized protein</fullName>
    </submittedName>
</protein>
<gene>
    <name evidence="1" type="ORF">KP509_29G082700</name>
</gene>
<keyword evidence="2" id="KW-1185">Reference proteome</keyword>
<organism evidence="1 2">
    <name type="scientific">Ceratopteris richardii</name>
    <name type="common">Triangle waterfern</name>
    <dbReference type="NCBI Taxonomy" id="49495"/>
    <lineage>
        <taxon>Eukaryota</taxon>
        <taxon>Viridiplantae</taxon>
        <taxon>Streptophyta</taxon>
        <taxon>Embryophyta</taxon>
        <taxon>Tracheophyta</taxon>
        <taxon>Polypodiopsida</taxon>
        <taxon>Polypodiidae</taxon>
        <taxon>Polypodiales</taxon>
        <taxon>Pteridineae</taxon>
        <taxon>Pteridaceae</taxon>
        <taxon>Parkerioideae</taxon>
        <taxon>Ceratopteris</taxon>
    </lineage>
</organism>
<accession>A0A8T2R8K6</accession>
<dbReference type="Proteomes" id="UP000825935">
    <property type="component" value="Chromosome 29"/>
</dbReference>
<dbReference type="AlphaFoldDB" id="A0A8T2R8K6"/>
<evidence type="ECO:0000313" key="2">
    <source>
        <dbReference type="Proteomes" id="UP000825935"/>
    </source>
</evidence>
<proteinExistence type="predicted"/>